<dbReference type="Pfam" id="PF06827">
    <property type="entry name" value="zf-FPG_IleRS"/>
    <property type="match status" value="1"/>
</dbReference>
<dbReference type="GO" id="GO:0004822">
    <property type="term" value="F:isoleucine-tRNA ligase activity"/>
    <property type="evidence" value="ECO:0007669"/>
    <property type="project" value="TreeGrafter"/>
</dbReference>
<feature type="domain" description="Aminoacyl-tRNA synthetase class Ia" evidence="8">
    <location>
        <begin position="158"/>
        <end position="222"/>
    </location>
</feature>
<evidence type="ECO:0000259" key="9">
    <source>
        <dbReference type="Pfam" id="PF06827"/>
    </source>
</evidence>
<keyword evidence="3" id="KW-0547">Nucleotide-binding</keyword>
<feature type="region of interest" description="Disordered" evidence="7">
    <location>
        <begin position="44"/>
        <end position="76"/>
    </location>
</feature>
<keyword evidence="6" id="KW-0030">Aminoacyl-tRNA synthetase</keyword>
<keyword evidence="5" id="KW-0648">Protein biosynthesis</keyword>
<feature type="domain" description="Aminoacyl-tRNA synthetase class Ia" evidence="8">
    <location>
        <begin position="101"/>
        <end position="157"/>
    </location>
</feature>
<dbReference type="Pfam" id="PF00133">
    <property type="entry name" value="tRNA-synt_1"/>
    <property type="match status" value="2"/>
</dbReference>
<dbReference type="PROSITE" id="PS00178">
    <property type="entry name" value="AA_TRNA_LIGASE_I"/>
    <property type="match status" value="1"/>
</dbReference>
<name>A0A8S9I6W7_BRACR</name>
<evidence type="ECO:0000259" key="8">
    <source>
        <dbReference type="Pfam" id="PF00133"/>
    </source>
</evidence>
<dbReference type="EMBL" id="QGKY02001250">
    <property type="protein sequence ID" value="KAF2565076.1"/>
    <property type="molecule type" value="Genomic_DNA"/>
</dbReference>
<evidence type="ECO:0008006" key="11">
    <source>
        <dbReference type="Google" id="ProtNLM"/>
    </source>
</evidence>
<evidence type="ECO:0000256" key="4">
    <source>
        <dbReference type="ARBA" id="ARBA00022840"/>
    </source>
</evidence>
<dbReference type="InterPro" id="IPR001412">
    <property type="entry name" value="aa-tRNA-synth_I_CS"/>
</dbReference>
<sequence length="293" mass="32679">MVMCCVVLSGRSCSNLRRNTPSDSFLAKGRSPVKALSFMFSTQPNNEFGHSSKRRSRGPVMAAKKASEGEKQEEGKYKHTVDLPKTGFGMRANALTREPELQKLWDENQVFKRVSDSNNGGSFVLHDGPPYANGDLHMGHALNKILKDIINRYKSMDQEVRKELTPLKLRAKAAKFAKATVKKQMESFKRFGVWADWNNPYLTLDPEYEAAQVELLSSIEKEMVSNVQHTGEYGEGENKVWIGVSRAEGSKCERCWNYSGQVGSFSDHPTLCGRCFNVIVANPPQPAVAAVIS</sequence>
<dbReference type="PANTHER" id="PTHR42765">
    <property type="entry name" value="SOLEUCYL-TRNA SYNTHETASE"/>
    <property type="match status" value="1"/>
</dbReference>
<evidence type="ECO:0000256" key="6">
    <source>
        <dbReference type="ARBA" id="ARBA00023146"/>
    </source>
</evidence>
<dbReference type="SUPFAM" id="SSF47323">
    <property type="entry name" value="Anticodon-binding domain of a subclass of class I aminoacyl-tRNA synthetases"/>
    <property type="match status" value="1"/>
</dbReference>
<keyword evidence="2" id="KW-0436">Ligase</keyword>
<evidence type="ECO:0000256" key="1">
    <source>
        <dbReference type="ARBA" id="ARBA00005594"/>
    </source>
</evidence>
<dbReference type="GO" id="GO:0005739">
    <property type="term" value="C:mitochondrion"/>
    <property type="evidence" value="ECO:0007669"/>
    <property type="project" value="TreeGrafter"/>
</dbReference>
<feature type="compositionally biased region" description="Basic and acidic residues" evidence="7">
    <location>
        <begin position="65"/>
        <end position="76"/>
    </location>
</feature>
<dbReference type="AlphaFoldDB" id="A0A8S9I6W7"/>
<evidence type="ECO:0000256" key="5">
    <source>
        <dbReference type="ARBA" id="ARBA00022917"/>
    </source>
</evidence>
<dbReference type="GO" id="GO:0048608">
    <property type="term" value="P:reproductive structure development"/>
    <property type="evidence" value="ECO:0007669"/>
    <property type="project" value="UniProtKB-ARBA"/>
</dbReference>
<comment type="caution">
    <text evidence="10">The sequence shown here is derived from an EMBL/GenBank/DDBJ whole genome shotgun (WGS) entry which is preliminary data.</text>
</comment>
<dbReference type="GO" id="GO:0032543">
    <property type="term" value="P:mitochondrial translation"/>
    <property type="evidence" value="ECO:0007669"/>
    <property type="project" value="TreeGrafter"/>
</dbReference>
<dbReference type="Gene3D" id="3.40.50.620">
    <property type="entry name" value="HUPs"/>
    <property type="match status" value="1"/>
</dbReference>
<comment type="similarity">
    <text evidence="1">Belongs to the class-I aminoacyl-tRNA synthetase family.</text>
</comment>
<dbReference type="InterPro" id="IPR002300">
    <property type="entry name" value="aa-tRNA-synth_Ia"/>
</dbReference>
<dbReference type="SUPFAM" id="SSF52374">
    <property type="entry name" value="Nucleotidylyl transferase"/>
    <property type="match status" value="1"/>
</dbReference>
<dbReference type="GO" id="GO:0005524">
    <property type="term" value="F:ATP binding"/>
    <property type="evidence" value="ECO:0007669"/>
    <property type="project" value="UniProtKB-KW"/>
</dbReference>
<evidence type="ECO:0000313" key="10">
    <source>
        <dbReference type="EMBL" id="KAF2565076.1"/>
    </source>
</evidence>
<organism evidence="10">
    <name type="scientific">Brassica cretica</name>
    <name type="common">Mustard</name>
    <dbReference type="NCBI Taxonomy" id="69181"/>
    <lineage>
        <taxon>Eukaryota</taxon>
        <taxon>Viridiplantae</taxon>
        <taxon>Streptophyta</taxon>
        <taxon>Embryophyta</taxon>
        <taxon>Tracheophyta</taxon>
        <taxon>Spermatophyta</taxon>
        <taxon>Magnoliopsida</taxon>
        <taxon>eudicotyledons</taxon>
        <taxon>Gunneridae</taxon>
        <taxon>Pentapetalae</taxon>
        <taxon>rosids</taxon>
        <taxon>malvids</taxon>
        <taxon>Brassicales</taxon>
        <taxon>Brassicaceae</taxon>
        <taxon>Brassiceae</taxon>
        <taxon>Brassica</taxon>
    </lineage>
</organism>
<keyword evidence="4" id="KW-0067">ATP-binding</keyword>
<dbReference type="GO" id="GO:0009791">
    <property type="term" value="P:post-embryonic development"/>
    <property type="evidence" value="ECO:0007669"/>
    <property type="project" value="UniProtKB-ARBA"/>
</dbReference>
<accession>A0A8S9I6W7</accession>
<evidence type="ECO:0000256" key="2">
    <source>
        <dbReference type="ARBA" id="ARBA00022598"/>
    </source>
</evidence>
<feature type="domain" description="Zinc finger FPG/IleRS-type" evidence="9">
    <location>
        <begin position="249"/>
        <end position="277"/>
    </location>
</feature>
<dbReference type="GO" id="GO:0006428">
    <property type="term" value="P:isoleucyl-tRNA aminoacylation"/>
    <property type="evidence" value="ECO:0007669"/>
    <property type="project" value="TreeGrafter"/>
</dbReference>
<evidence type="ECO:0000256" key="3">
    <source>
        <dbReference type="ARBA" id="ARBA00022741"/>
    </source>
</evidence>
<dbReference type="InterPro" id="IPR010663">
    <property type="entry name" value="Znf_FPG/IleRS"/>
</dbReference>
<dbReference type="InterPro" id="IPR009080">
    <property type="entry name" value="tRNAsynth_Ia_anticodon-bd"/>
</dbReference>
<protein>
    <recommendedName>
        <fullName evidence="11">Aminoacyl-tRNA synthetase class Ia domain-containing protein</fullName>
    </recommendedName>
</protein>
<dbReference type="InterPro" id="IPR014729">
    <property type="entry name" value="Rossmann-like_a/b/a_fold"/>
</dbReference>
<dbReference type="InterPro" id="IPR050081">
    <property type="entry name" value="Ile-tRNA_ligase"/>
</dbReference>
<evidence type="ECO:0000256" key="7">
    <source>
        <dbReference type="SAM" id="MobiDB-lite"/>
    </source>
</evidence>
<proteinExistence type="inferred from homology"/>
<reference evidence="10" key="1">
    <citation type="submission" date="2019-12" db="EMBL/GenBank/DDBJ databases">
        <title>Genome sequencing and annotation of Brassica cretica.</title>
        <authorList>
            <person name="Studholme D.J."/>
            <person name="Sarris P.F."/>
        </authorList>
    </citation>
    <scope>NUCLEOTIDE SEQUENCE</scope>
    <source>
        <strain evidence="10">PFS-102/07</strain>
        <tissue evidence="10">Leaf</tissue>
    </source>
</reference>
<gene>
    <name evidence="10" type="ORF">F2Q70_00018542</name>
</gene>
<dbReference type="PANTHER" id="PTHR42765:SF1">
    <property type="entry name" value="ISOLEUCINE--TRNA LIGASE, MITOCHONDRIAL"/>
    <property type="match status" value="1"/>
</dbReference>